<reference evidence="3 4" key="1">
    <citation type="submission" date="2018-08" db="EMBL/GenBank/DDBJ databases">
        <title>Diversity &amp; Physiological Properties of Lignin-Decomposing Actinobacteria from Soil.</title>
        <authorList>
            <person name="Roh S.G."/>
            <person name="Kim S.B."/>
        </authorList>
    </citation>
    <scope>NUCLEOTIDE SEQUENCE [LARGE SCALE GENOMIC DNA]</scope>
    <source>
        <strain evidence="3 4">MMS17-GH009</strain>
    </source>
</reference>
<comment type="caution">
    <text evidence="3">The sequence shown here is derived from an EMBL/GenBank/DDBJ whole genome shotgun (WGS) entry which is preliminary data.</text>
</comment>
<organism evidence="3 4">
    <name type="scientific">Kitasatospora xanthocidica</name>
    <dbReference type="NCBI Taxonomy" id="83382"/>
    <lineage>
        <taxon>Bacteria</taxon>
        <taxon>Bacillati</taxon>
        <taxon>Actinomycetota</taxon>
        <taxon>Actinomycetes</taxon>
        <taxon>Kitasatosporales</taxon>
        <taxon>Streptomycetaceae</taxon>
        <taxon>Kitasatospora</taxon>
    </lineage>
</organism>
<dbReference type="RefSeq" id="WP_117486172.1">
    <property type="nucleotide sequence ID" value="NZ_QVIG01000001.1"/>
</dbReference>
<keyword evidence="4" id="KW-1185">Reference proteome</keyword>
<dbReference type="InterPro" id="IPR010330">
    <property type="entry name" value="CoiA_nuc"/>
</dbReference>
<evidence type="ECO:0000313" key="3">
    <source>
        <dbReference type="EMBL" id="RGD57384.1"/>
    </source>
</evidence>
<feature type="domain" description="Competence protein CoiA nuclease-like" evidence="2">
    <location>
        <begin position="95"/>
        <end position="181"/>
    </location>
</feature>
<proteinExistence type="predicted"/>
<evidence type="ECO:0000313" key="4">
    <source>
        <dbReference type="Proteomes" id="UP000263377"/>
    </source>
</evidence>
<feature type="region of interest" description="Disordered" evidence="1">
    <location>
        <begin position="295"/>
        <end position="315"/>
    </location>
</feature>
<accession>A0A372ZPA5</accession>
<evidence type="ECO:0000259" key="2">
    <source>
        <dbReference type="Pfam" id="PF06054"/>
    </source>
</evidence>
<protein>
    <recommendedName>
        <fullName evidence="2">Competence protein CoiA nuclease-like domain-containing protein</fullName>
    </recommendedName>
</protein>
<evidence type="ECO:0000256" key="1">
    <source>
        <dbReference type="SAM" id="MobiDB-lite"/>
    </source>
</evidence>
<dbReference type="Proteomes" id="UP000263377">
    <property type="component" value="Unassembled WGS sequence"/>
</dbReference>
<dbReference type="AlphaFoldDB" id="A0A372ZPA5"/>
<name>A0A372ZPA5_9ACTN</name>
<sequence length="424" mass="47348">MANGVFHTAYGIEINLTMPDLGHPGRPGLLEEVTTPIDRRERELLECLEHHGDGACQAEEDGRSPWMTIRRRTVGGRTVWVAAHLPVRHTPTPEESAKHQAMKERIARAAERHGHRAEIEARATDGRIRTDVLVTGDDGRRIGWEAQYSPITADTVRRRSRAAAEHGIVPLWVTDTDRSAVVERAPWARVDDFSWKEIASPLAMVVRAGVRHLQQWKCLPSSVRPCPVNGSSCGRFHAEWFLPALCLPAKAPTEVDQLVVASADGEFVPMRIPDQRDPRSVSRMWVPAVDRDRWHDMFGPDEDEDSPAEPGAGDAGITYTRQELDATCRYGEETFTFNDPRPRRGNSAGTGLHTFDEVPERLLTVPRQDRRLDATETQRREAALAHGCEPWQIGPCAGCGTPIRRYGDTGVHACEACRARTARR</sequence>
<gene>
    <name evidence="3" type="ORF">DR950_05885</name>
</gene>
<dbReference type="Pfam" id="PF06054">
    <property type="entry name" value="CoiA_nuc"/>
    <property type="match status" value="1"/>
</dbReference>
<dbReference type="EMBL" id="QVIG01000001">
    <property type="protein sequence ID" value="RGD57384.1"/>
    <property type="molecule type" value="Genomic_DNA"/>
</dbReference>